<accession>W9YWS6</accession>
<evidence type="ECO:0000313" key="1">
    <source>
        <dbReference type="EMBL" id="EXJ86739.1"/>
    </source>
</evidence>
<evidence type="ECO:0000313" key="2">
    <source>
        <dbReference type="Proteomes" id="UP000019478"/>
    </source>
</evidence>
<protein>
    <submittedName>
        <fullName evidence="1">Uncharacterized protein</fullName>
    </submittedName>
</protein>
<dbReference type="OrthoDB" id="4206931at2759"/>
<organism evidence="1 2">
    <name type="scientific">Capronia epimyces CBS 606.96</name>
    <dbReference type="NCBI Taxonomy" id="1182542"/>
    <lineage>
        <taxon>Eukaryota</taxon>
        <taxon>Fungi</taxon>
        <taxon>Dikarya</taxon>
        <taxon>Ascomycota</taxon>
        <taxon>Pezizomycotina</taxon>
        <taxon>Eurotiomycetes</taxon>
        <taxon>Chaetothyriomycetidae</taxon>
        <taxon>Chaetothyriales</taxon>
        <taxon>Herpotrichiellaceae</taxon>
        <taxon>Capronia</taxon>
    </lineage>
</organism>
<dbReference type="AlphaFoldDB" id="W9YWS6"/>
<reference evidence="1 2" key="1">
    <citation type="submission" date="2013-03" db="EMBL/GenBank/DDBJ databases">
        <title>The Genome Sequence of Capronia epimyces CBS 606.96.</title>
        <authorList>
            <consortium name="The Broad Institute Genomics Platform"/>
            <person name="Cuomo C."/>
            <person name="de Hoog S."/>
            <person name="Gorbushina A."/>
            <person name="Walker B."/>
            <person name="Young S.K."/>
            <person name="Zeng Q."/>
            <person name="Gargeya S."/>
            <person name="Fitzgerald M."/>
            <person name="Haas B."/>
            <person name="Abouelleil A."/>
            <person name="Allen A.W."/>
            <person name="Alvarado L."/>
            <person name="Arachchi H.M."/>
            <person name="Berlin A.M."/>
            <person name="Chapman S.B."/>
            <person name="Gainer-Dewar J."/>
            <person name="Goldberg J."/>
            <person name="Griggs A."/>
            <person name="Gujja S."/>
            <person name="Hansen M."/>
            <person name="Howarth C."/>
            <person name="Imamovic A."/>
            <person name="Ireland A."/>
            <person name="Larimer J."/>
            <person name="McCowan C."/>
            <person name="Murphy C."/>
            <person name="Pearson M."/>
            <person name="Poon T.W."/>
            <person name="Priest M."/>
            <person name="Roberts A."/>
            <person name="Saif S."/>
            <person name="Shea T."/>
            <person name="Sisk P."/>
            <person name="Sykes S."/>
            <person name="Wortman J."/>
            <person name="Nusbaum C."/>
            <person name="Birren B."/>
        </authorList>
    </citation>
    <scope>NUCLEOTIDE SEQUENCE [LARGE SCALE GENOMIC DNA]</scope>
    <source>
        <strain evidence="1 2">CBS 606.96</strain>
    </source>
</reference>
<sequence>MAETVAAACYICVLENQSSLLSEKGKDQKARESFASILSYYQHNRKSLENVPTWVDRPESGTIMIGLAKGTVPSGDQTEQYKQELKELLAAQEAIDKLSPLERQIMSQAANTSKARRKGAGAGAK</sequence>
<name>W9YWS6_9EURO</name>
<dbReference type="Proteomes" id="UP000019478">
    <property type="component" value="Unassembled WGS sequence"/>
</dbReference>
<comment type="caution">
    <text evidence="1">The sequence shown here is derived from an EMBL/GenBank/DDBJ whole genome shotgun (WGS) entry which is preliminary data.</text>
</comment>
<gene>
    <name evidence="1" type="ORF">A1O3_03693</name>
</gene>
<keyword evidence="2" id="KW-1185">Reference proteome</keyword>
<proteinExistence type="predicted"/>
<dbReference type="RefSeq" id="XP_007732018.1">
    <property type="nucleotide sequence ID" value="XM_007733828.1"/>
</dbReference>
<dbReference type="EMBL" id="AMGY01000003">
    <property type="protein sequence ID" value="EXJ86739.1"/>
    <property type="molecule type" value="Genomic_DNA"/>
</dbReference>
<dbReference type="eggNOG" id="ENOG502T6FA">
    <property type="taxonomic scope" value="Eukaryota"/>
</dbReference>
<dbReference type="HOGENOM" id="CLU_144900_0_0_1"/>
<dbReference type="GeneID" id="19167818"/>